<comment type="caution">
    <text evidence="2">The sequence shown here is derived from an EMBL/GenBank/DDBJ whole genome shotgun (WGS) entry which is preliminary data.</text>
</comment>
<evidence type="ECO:0000313" key="2">
    <source>
        <dbReference type="EMBL" id="NKE72015.1"/>
    </source>
</evidence>
<sequence length="296" mass="32233">MATVALTQHSKIRQAVEEALGFLPVEELFKNKIVAIHPNDTTATEEDQSGVTQADTLEAVIQFVKRFQPRELIVSGGAGASETDEVFRITGMDRVIEKERVQYVDHNKPPFATVPLDYGPMREVVVHEGVLRYETVVSLSQLKVHSQSVIVGAIKNIAMSWPAADYYGHPRMADQYGRSGMVEDKNGFIVGMLKRFPPHLGIVTGHPAMIATGPTGGIAVETGLVVAGRDPVSVDTVCASLLGFSTMGVEYLRQATKLGLGDGDLSRIEIKGVRLDEAMRIFNERAYGVRKALKSA</sequence>
<evidence type="ECO:0000313" key="3">
    <source>
        <dbReference type="Proteomes" id="UP000534783"/>
    </source>
</evidence>
<dbReference type="InterPro" id="IPR007160">
    <property type="entry name" value="DUF362"/>
</dbReference>
<accession>A0A7X6DRH8</accession>
<feature type="domain" description="DUF362" evidence="1">
    <location>
        <begin position="34"/>
        <end position="239"/>
    </location>
</feature>
<dbReference type="AlphaFoldDB" id="A0A7X6DRH8"/>
<dbReference type="Pfam" id="PF04015">
    <property type="entry name" value="DUF362"/>
    <property type="match status" value="1"/>
</dbReference>
<name>A0A7X6DRH8_9BACT</name>
<dbReference type="RefSeq" id="WP_168061302.1">
    <property type="nucleotide sequence ID" value="NZ_VTOW01000003.1"/>
</dbReference>
<gene>
    <name evidence="2" type="ORF">MNODULE_14800</name>
</gene>
<keyword evidence="3" id="KW-1185">Reference proteome</keyword>
<dbReference type="Proteomes" id="UP000534783">
    <property type="component" value="Unassembled WGS sequence"/>
</dbReference>
<dbReference type="EMBL" id="VTOW01000003">
    <property type="protein sequence ID" value="NKE72015.1"/>
    <property type="molecule type" value="Genomic_DNA"/>
</dbReference>
<organism evidence="2 3">
    <name type="scientific">Candidatus Manganitrophus noduliformans</name>
    <dbReference type="NCBI Taxonomy" id="2606439"/>
    <lineage>
        <taxon>Bacteria</taxon>
        <taxon>Pseudomonadati</taxon>
        <taxon>Nitrospirota</taxon>
        <taxon>Nitrospiria</taxon>
        <taxon>Candidatus Troglogloeales</taxon>
        <taxon>Candidatus Manganitrophaceae</taxon>
        <taxon>Candidatus Manganitrophus</taxon>
    </lineage>
</organism>
<protein>
    <submittedName>
        <fullName evidence="2">DUF362 domain-containing protein</fullName>
    </submittedName>
</protein>
<reference evidence="2 3" key="1">
    <citation type="journal article" date="2020" name="Nature">
        <title>Bacterial chemolithoautotrophy via manganese oxidation.</title>
        <authorList>
            <person name="Yu H."/>
            <person name="Leadbetter J.R."/>
        </authorList>
    </citation>
    <scope>NUCLEOTIDE SEQUENCE [LARGE SCALE GENOMIC DNA]</scope>
    <source>
        <strain evidence="2 3">Mn-1</strain>
    </source>
</reference>
<proteinExistence type="predicted"/>
<evidence type="ECO:0000259" key="1">
    <source>
        <dbReference type="Pfam" id="PF04015"/>
    </source>
</evidence>